<organism evidence="7 8">
    <name type="scientific">Marinisporobacter balticus</name>
    <dbReference type="NCBI Taxonomy" id="2018667"/>
    <lineage>
        <taxon>Bacteria</taxon>
        <taxon>Bacillati</taxon>
        <taxon>Bacillota</taxon>
        <taxon>Clostridia</taxon>
        <taxon>Peptostreptococcales</taxon>
        <taxon>Thermotaleaceae</taxon>
        <taxon>Marinisporobacter</taxon>
    </lineage>
</organism>
<dbReference type="FunFam" id="3.40.50.300:FF:000006">
    <property type="entry name" value="DNA-binding transcriptional regulator NtrC"/>
    <property type="match status" value="1"/>
</dbReference>
<dbReference type="Gene3D" id="3.40.50.300">
    <property type="entry name" value="P-loop containing nucleotide triphosphate hydrolases"/>
    <property type="match status" value="1"/>
</dbReference>
<keyword evidence="1" id="KW-0547">Nucleotide-binding</keyword>
<dbReference type="OrthoDB" id="9803970at2"/>
<dbReference type="Pfam" id="PF25601">
    <property type="entry name" value="AAA_lid_14"/>
    <property type="match status" value="1"/>
</dbReference>
<dbReference type="InterPro" id="IPR009057">
    <property type="entry name" value="Homeodomain-like_sf"/>
</dbReference>
<dbReference type="Gene3D" id="1.10.8.60">
    <property type="match status" value="1"/>
</dbReference>
<feature type="domain" description="Sigma-54 factor interaction" evidence="5">
    <location>
        <begin position="159"/>
        <end position="387"/>
    </location>
</feature>
<dbReference type="CDD" id="cd00130">
    <property type="entry name" value="PAS"/>
    <property type="match status" value="1"/>
</dbReference>
<dbReference type="PROSITE" id="PS00688">
    <property type="entry name" value="SIGMA54_INTERACT_3"/>
    <property type="match status" value="1"/>
</dbReference>
<name>A0A4R2L4I1_9FIRM</name>
<feature type="domain" description="PAS" evidence="6">
    <location>
        <begin position="8"/>
        <end position="65"/>
    </location>
</feature>
<dbReference type="PANTHER" id="PTHR32071:SF74">
    <property type="entry name" value="TRANSCRIPTIONAL ACTIVATOR ROCR"/>
    <property type="match status" value="1"/>
</dbReference>
<dbReference type="SUPFAM" id="SSF46689">
    <property type="entry name" value="Homeodomain-like"/>
    <property type="match status" value="1"/>
</dbReference>
<dbReference type="PRINTS" id="PR01590">
    <property type="entry name" value="HTHFIS"/>
</dbReference>
<dbReference type="InterPro" id="IPR013656">
    <property type="entry name" value="PAS_4"/>
</dbReference>
<dbReference type="SMART" id="SM00382">
    <property type="entry name" value="AAA"/>
    <property type="match status" value="1"/>
</dbReference>
<dbReference type="Gene3D" id="3.30.450.20">
    <property type="entry name" value="PAS domain"/>
    <property type="match status" value="1"/>
</dbReference>
<keyword evidence="2" id="KW-0067">ATP-binding</keyword>
<keyword evidence="3" id="KW-0805">Transcription regulation</keyword>
<dbReference type="InterPro" id="IPR027417">
    <property type="entry name" value="P-loop_NTPase"/>
</dbReference>
<dbReference type="PROSITE" id="PS00675">
    <property type="entry name" value="SIGMA54_INTERACT_1"/>
    <property type="match status" value="1"/>
</dbReference>
<dbReference type="PROSITE" id="PS50045">
    <property type="entry name" value="SIGMA54_INTERACT_4"/>
    <property type="match status" value="1"/>
</dbReference>
<evidence type="ECO:0000313" key="7">
    <source>
        <dbReference type="EMBL" id="TCO78746.1"/>
    </source>
</evidence>
<dbReference type="InterPro" id="IPR002078">
    <property type="entry name" value="Sigma_54_int"/>
</dbReference>
<dbReference type="InterPro" id="IPR025662">
    <property type="entry name" value="Sigma_54_int_dom_ATP-bd_1"/>
</dbReference>
<evidence type="ECO:0000259" key="6">
    <source>
        <dbReference type="PROSITE" id="PS50112"/>
    </source>
</evidence>
<dbReference type="Pfam" id="PF00158">
    <property type="entry name" value="Sigma54_activat"/>
    <property type="match status" value="1"/>
</dbReference>
<evidence type="ECO:0000256" key="2">
    <source>
        <dbReference type="ARBA" id="ARBA00022840"/>
    </source>
</evidence>
<accession>A0A4R2L4I1</accession>
<evidence type="ECO:0000256" key="3">
    <source>
        <dbReference type="ARBA" id="ARBA00023015"/>
    </source>
</evidence>
<dbReference type="GO" id="GO:0006355">
    <property type="term" value="P:regulation of DNA-templated transcription"/>
    <property type="evidence" value="ECO:0007669"/>
    <property type="project" value="InterPro"/>
</dbReference>
<dbReference type="PANTHER" id="PTHR32071">
    <property type="entry name" value="TRANSCRIPTIONAL REGULATORY PROTEIN"/>
    <property type="match status" value="1"/>
</dbReference>
<comment type="caution">
    <text evidence="7">The sequence shown here is derived from an EMBL/GenBank/DDBJ whole genome shotgun (WGS) entry which is preliminary data.</text>
</comment>
<dbReference type="SMART" id="SM00091">
    <property type="entry name" value="PAS"/>
    <property type="match status" value="1"/>
</dbReference>
<dbReference type="GO" id="GO:0005524">
    <property type="term" value="F:ATP binding"/>
    <property type="evidence" value="ECO:0007669"/>
    <property type="project" value="UniProtKB-KW"/>
</dbReference>
<keyword evidence="8" id="KW-1185">Reference proteome</keyword>
<dbReference type="Pfam" id="PF02954">
    <property type="entry name" value="HTH_8"/>
    <property type="match status" value="1"/>
</dbReference>
<dbReference type="InterPro" id="IPR058031">
    <property type="entry name" value="AAA_lid_NorR"/>
</dbReference>
<dbReference type="InterPro" id="IPR025944">
    <property type="entry name" value="Sigma_54_int_dom_CS"/>
</dbReference>
<dbReference type="CDD" id="cd00009">
    <property type="entry name" value="AAA"/>
    <property type="match status" value="1"/>
</dbReference>
<dbReference type="EMBL" id="SLWV01000004">
    <property type="protein sequence ID" value="TCO78746.1"/>
    <property type="molecule type" value="Genomic_DNA"/>
</dbReference>
<dbReference type="InterPro" id="IPR003593">
    <property type="entry name" value="AAA+_ATPase"/>
</dbReference>
<dbReference type="InterPro" id="IPR035965">
    <property type="entry name" value="PAS-like_dom_sf"/>
</dbReference>
<dbReference type="GO" id="GO:0043565">
    <property type="term" value="F:sequence-specific DNA binding"/>
    <property type="evidence" value="ECO:0007669"/>
    <property type="project" value="InterPro"/>
</dbReference>
<keyword evidence="4" id="KW-0804">Transcription</keyword>
<evidence type="ECO:0000313" key="8">
    <source>
        <dbReference type="Proteomes" id="UP000294919"/>
    </source>
</evidence>
<dbReference type="SUPFAM" id="SSF52540">
    <property type="entry name" value="P-loop containing nucleoside triphosphate hydrolases"/>
    <property type="match status" value="1"/>
</dbReference>
<sequence length="471" mass="53626">MGMDLIFSKENMEKILDHVEEGIEMIDARGRIIYLNKAATEYEDIRREEAIGKYMLDIYPSLAPETSTLLRAIQKGIPTFDIQQTFLNYKGKKITTINSSFPIKVKQKIIGAIEISKNITDVKELSEKVVALQEQLLSKGKNRKKKDEGDSAKYTFFDIVGKSKEITKVKGLAMKAAQTSSPVLIYGETGTGKELFVHAMHTASTRRNKPFIAQNCGALPGTLLESILFGTIKGSFTGADNRAGLFELANSGTLFLDEINSMPLELQVKLLRVLQDGTIRRVGDSKTRKVDVRIVAASNEEPFVAVENKRLRRDLYYRLNVVGLRLPELKERSGDMPILVKYFVDRFNNQLNKTVKKVSDEVVEIFENYDWPGNVRELEHIIEGAMNLMDGEEITVDCLPMHFEKYNRKNLEKTMDIKNVPLKTALQNLEIEMIRKTLKEWNGNISHAAEGLEIPRQTLQYKIKKYKIKRE</sequence>
<reference evidence="7 8" key="1">
    <citation type="submission" date="2019-03" db="EMBL/GenBank/DDBJ databases">
        <title>Genomic Encyclopedia of Type Strains, Phase IV (KMG-IV): sequencing the most valuable type-strain genomes for metagenomic binning, comparative biology and taxonomic classification.</title>
        <authorList>
            <person name="Goeker M."/>
        </authorList>
    </citation>
    <scope>NUCLEOTIDE SEQUENCE [LARGE SCALE GENOMIC DNA]</scope>
    <source>
        <strain evidence="7 8">DSM 102940</strain>
    </source>
</reference>
<evidence type="ECO:0000256" key="4">
    <source>
        <dbReference type="ARBA" id="ARBA00023163"/>
    </source>
</evidence>
<protein>
    <submittedName>
        <fullName evidence="7">Arginine utilization regulatory protein</fullName>
    </submittedName>
</protein>
<evidence type="ECO:0000259" key="5">
    <source>
        <dbReference type="PROSITE" id="PS50045"/>
    </source>
</evidence>
<dbReference type="PROSITE" id="PS50112">
    <property type="entry name" value="PAS"/>
    <property type="match status" value="1"/>
</dbReference>
<dbReference type="InterPro" id="IPR002197">
    <property type="entry name" value="HTH_Fis"/>
</dbReference>
<dbReference type="NCBIfam" id="TIGR00229">
    <property type="entry name" value="sensory_box"/>
    <property type="match status" value="1"/>
</dbReference>
<dbReference type="InterPro" id="IPR000014">
    <property type="entry name" value="PAS"/>
</dbReference>
<proteinExistence type="predicted"/>
<dbReference type="Proteomes" id="UP000294919">
    <property type="component" value="Unassembled WGS sequence"/>
</dbReference>
<dbReference type="Pfam" id="PF08448">
    <property type="entry name" value="PAS_4"/>
    <property type="match status" value="1"/>
</dbReference>
<dbReference type="AlphaFoldDB" id="A0A4R2L4I1"/>
<dbReference type="Gene3D" id="1.10.10.60">
    <property type="entry name" value="Homeodomain-like"/>
    <property type="match status" value="1"/>
</dbReference>
<dbReference type="SUPFAM" id="SSF55785">
    <property type="entry name" value="PYP-like sensor domain (PAS domain)"/>
    <property type="match status" value="1"/>
</dbReference>
<evidence type="ECO:0000256" key="1">
    <source>
        <dbReference type="ARBA" id="ARBA00022741"/>
    </source>
</evidence>
<gene>
    <name evidence="7" type="ORF">EV214_104133</name>
</gene>